<evidence type="ECO:0000256" key="1">
    <source>
        <dbReference type="ARBA" id="ARBA00004389"/>
    </source>
</evidence>
<comment type="subcellular location">
    <subcellularLocation>
        <location evidence="1">Endoplasmic reticulum membrane</location>
        <topology evidence="1">Single-pass membrane protein</topology>
    </subcellularLocation>
</comment>
<dbReference type="GO" id="GO:0005789">
    <property type="term" value="C:endoplasmic reticulum membrane"/>
    <property type="evidence" value="ECO:0007669"/>
    <property type="project" value="UniProtKB-SubCell"/>
</dbReference>
<dbReference type="EMBL" id="JAHBMH010000033">
    <property type="protein sequence ID" value="KAK1937557.1"/>
    <property type="molecule type" value="Genomic_DNA"/>
</dbReference>
<evidence type="ECO:0000313" key="13">
    <source>
        <dbReference type="Proteomes" id="UP001195914"/>
    </source>
</evidence>
<evidence type="ECO:0000256" key="4">
    <source>
        <dbReference type="ARBA" id="ARBA00022502"/>
    </source>
</evidence>
<sequence>MSLLSIYYLLALIYVLPRISFVDGERRHFAAFTLSDYGSTTTLGRLASVNEDVYIAYYNSNVGVYDIGNFDVSGFDKCHLVLDNVNPGLSILYLPQHNSYVPIKGSSEATAGSEASWCITLVALFMSGKWRKSGRLGAYTAPLDLFYHRCISLHYQWDVAPTDAYMQLLYDLPPDVTLEDIYLFEKWSRRCPKPLYVNETYMTGQSLICNKIHGKIPLSEPSISTRYCFMNDLLDIDWIPYSKYKKEPPAVVLPGRKPIRHWGYLYAPKAAELSLSLDKSIVDFARLFASSGSDARSRKISEFLESHIGSIRLHYMIGSLSSRGAKRSVEFTFALSFDSDAPVDASTYDFIWRYSNTNSCGSAILGRFDPLMHDPTALIKLEYKKLGGQGQHRTWPISITISTGVLRKMTAPGSLIYVKVVHMLDRTVYVDNDELDRLFHRIESEKLDDIVTSVVKMKDYKTGVAQLRTFRTPYINVEDPESESSPVIFYGYIAVEPSCLTFEKIEIQYTLPLHARYMHMCKKLPRILTTLDVDDRISRIASWDYDISIIAEPQVYVLDSTPFQIDFGTDLHLTEYIAFLRNISLLSRVSVGIRDPNRLISILKPAPPQHRWHRIYFTARPLSTIAVRVSNAERRGVATVTSKFSVIQCSYARCEPIHLKDQHAYVVLTIPVGNHGDFNTIITVTIVVVASAAIGTLYLVYMSAFTKKPKRKIE</sequence>
<evidence type="ECO:0000256" key="11">
    <source>
        <dbReference type="SAM" id="SignalP"/>
    </source>
</evidence>
<feature type="transmembrane region" description="Helical" evidence="10">
    <location>
        <begin position="681"/>
        <end position="701"/>
    </location>
</feature>
<dbReference type="PANTHER" id="PTHR28650:SF1">
    <property type="entry name" value="PHOSPHATIDYLINOSITOL-GLYCAN BIOSYNTHESIS CLASS X PROTEIN"/>
    <property type="match status" value="1"/>
</dbReference>
<organism evidence="12 13">
    <name type="scientific">Babesia divergens</name>
    <dbReference type="NCBI Taxonomy" id="32595"/>
    <lineage>
        <taxon>Eukaryota</taxon>
        <taxon>Sar</taxon>
        <taxon>Alveolata</taxon>
        <taxon>Apicomplexa</taxon>
        <taxon>Aconoidasida</taxon>
        <taxon>Piroplasmida</taxon>
        <taxon>Babesiidae</taxon>
        <taxon>Babesia</taxon>
    </lineage>
</organism>
<dbReference type="PANTHER" id="PTHR28650">
    <property type="entry name" value="PHOSPHATIDYLINOSITOL-GLYCAN BIOSYNTHESIS CLASS X PROTEIN"/>
    <property type="match status" value="1"/>
</dbReference>
<keyword evidence="8 10" id="KW-0472">Membrane</keyword>
<feature type="signal peptide" evidence="11">
    <location>
        <begin position="1"/>
        <end position="24"/>
    </location>
</feature>
<evidence type="ECO:0000313" key="12">
    <source>
        <dbReference type="EMBL" id="KAK1937557.1"/>
    </source>
</evidence>
<evidence type="ECO:0000256" key="7">
    <source>
        <dbReference type="ARBA" id="ARBA00022989"/>
    </source>
</evidence>
<name>A0AAD9GFM1_BABDI</name>
<feature type="chain" id="PRO_5042207505" evidence="11">
    <location>
        <begin position="25"/>
        <end position="714"/>
    </location>
</feature>
<dbReference type="InterPro" id="IPR040039">
    <property type="entry name" value="PIGX"/>
</dbReference>
<comment type="pathway">
    <text evidence="2">Glycolipid biosynthesis; glycosylphosphatidylinositol-anchor biosynthesis.</text>
</comment>
<evidence type="ECO:0000256" key="10">
    <source>
        <dbReference type="SAM" id="Phobius"/>
    </source>
</evidence>
<dbReference type="InterPro" id="IPR013233">
    <property type="entry name" value="PIG-X/PBN1"/>
</dbReference>
<dbReference type="GO" id="GO:0006506">
    <property type="term" value="P:GPI anchor biosynthetic process"/>
    <property type="evidence" value="ECO:0007669"/>
    <property type="project" value="UniProtKB-KW"/>
</dbReference>
<evidence type="ECO:0000256" key="8">
    <source>
        <dbReference type="ARBA" id="ARBA00023136"/>
    </source>
</evidence>
<dbReference type="Pfam" id="PF08320">
    <property type="entry name" value="PIG-X"/>
    <property type="match status" value="1"/>
</dbReference>
<gene>
    <name evidence="12" type="ORF">X943_002883</name>
</gene>
<proteinExistence type="inferred from homology"/>
<comment type="caution">
    <text evidence="12">The sequence shown here is derived from an EMBL/GenBank/DDBJ whole genome shotgun (WGS) entry which is preliminary data.</text>
</comment>
<protein>
    <submittedName>
        <fullName evidence="12">Membrane protein</fullName>
    </submittedName>
</protein>
<evidence type="ECO:0000256" key="5">
    <source>
        <dbReference type="ARBA" id="ARBA00022692"/>
    </source>
</evidence>
<dbReference type="AlphaFoldDB" id="A0AAD9GFM1"/>
<accession>A0AAD9GFM1</accession>
<keyword evidence="9" id="KW-0325">Glycoprotein</keyword>
<evidence type="ECO:0000256" key="2">
    <source>
        <dbReference type="ARBA" id="ARBA00004687"/>
    </source>
</evidence>
<evidence type="ECO:0000256" key="9">
    <source>
        <dbReference type="ARBA" id="ARBA00023180"/>
    </source>
</evidence>
<keyword evidence="6" id="KW-0256">Endoplasmic reticulum</keyword>
<keyword evidence="5 10" id="KW-0812">Transmembrane</keyword>
<keyword evidence="4" id="KW-0337">GPI-anchor biosynthesis</keyword>
<comment type="similarity">
    <text evidence="3">Belongs to the PIGX family.</text>
</comment>
<keyword evidence="13" id="KW-1185">Reference proteome</keyword>
<evidence type="ECO:0000256" key="6">
    <source>
        <dbReference type="ARBA" id="ARBA00022824"/>
    </source>
</evidence>
<dbReference type="Proteomes" id="UP001195914">
    <property type="component" value="Unassembled WGS sequence"/>
</dbReference>
<evidence type="ECO:0000256" key="3">
    <source>
        <dbReference type="ARBA" id="ARBA00010345"/>
    </source>
</evidence>
<reference evidence="12" key="1">
    <citation type="journal article" date="2014" name="Nucleic Acids Res.">
        <title>The evolutionary dynamics of variant antigen genes in Babesia reveal a history of genomic innovation underlying host-parasite interaction.</title>
        <authorList>
            <person name="Jackson A.P."/>
            <person name="Otto T.D."/>
            <person name="Darby A."/>
            <person name="Ramaprasad A."/>
            <person name="Xia D."/>
            <person name="Echaide I.E."/>
            <person name="Farber M."/>
            <person name="Gahlot S."/>
            <person name="Gamble J."/>
            <person name="Gupta D."/>
            <person name="Gupta Y."/>
            <person name="Jackson L."/>
            <person name="Malandrin L."/>
            <person name="Malas T.B."/>
            <person name="Moussa E."/>
            <person name="Nair M."/>
            <person name="Reid A.J."/>
            <person name="Sanders M."/>
            <person name="Sharma J."/>
            <person name="Tracey A."/>
            <person name="Quail M.A."/>
            <person name="Weir W."/>
            <person name="Wastling J.M."/>
            <person name="Hall N."/>
            <person name="Willadsen P."/>
            <person name="Lingelbach K."/>
            <person name="Shiels B."/>
            <person name="Tait A."/>
            <person name="Berriman M."/>
            <person name="Allred D.R."/>
            <person name="Pain A."/>
        </authorList>
    </citation>
    <scope>NUCLEOTIDE SEQUENCE</scope>
    <source>
        <strain evidence="12">1802A</strain>
    </source>
</reference>
<keyword evidence="11" id="KW-0732">Signal</keyword>
<keyword evidence="7 10" id="KW-1133">Transmembrane helix</keyword>
<reference evidence="12" key="2">
    <citation type="submission" date="2021-05" db="EMBL/GenBank/DDBJ databases">
        <authorList>
            <person name="Pain A."/>
        </authorList>
    </citation>
    <scope>NUCLEOTIDE SEQUENCE</scope>
    <source>
        <strain evidence="12">1802A</strain>
    </source>
</reference>